<keyword evidence="1" id="KW-0472">Membrane</keyword>
<evidence type="ECO:0000256" key="1">
    <source>
        <dbReference type="SAM" id="Phobius"/>
    </source>
</evidence>
<feature type="transmembrane region" description="Helical" evidence="1">
    <location>
        <begin position="7"/>
        <end position="31"/>
    </location>
</feature>
<sequence length="173" mass="19122">MQTYQKVLWAAGICALAFLSLMGFLIVMGLFPKVLIFGMLTTVDQVLRIRLASAAIFIFLFGLSLYLPFSMQRGAGKSVIYLKNPLGAIEISQRAICEFIERVGKQVEGVEDIKAAIKSDEEGVDAFLTLSAKAEGEVPRLIDELQTVIKNYLAHTLGIENVREIKVKVTKLL</sequence>
<organism evidence="2 3">
    <name type="scientific">Aerophobetes bacterium</name>
    <dbReference type="NCBI Taxonomy" id="2030807"/>
    <lineage>
        <taxon>Bacteria</taxon>
        <taxon>Candidatus Aerophobota</taxon>
    </lineage>
</organism>
<feature type="transmembrane region" description="Helical" evidence="1">
    <location>
        <begin position="51"/>
        <end position="69"/>
    </location>
</feature>
<dbReference type="AlphaFoldDB" id="A0A497E263"/>
<name>A0A497E263_UNCAE</name>
<dbReference type="EMBL" id="QMPZ01000133">
    <property type="protein sequence ID" value="RLE07882.1"/>
    <property type="molecule type" value="Genomic_DNA"/>
</dbReference>
<proteinExistence type="predicted"/>
<comment type="caution">
    <text evidence="2">The sequence shown here is derived from an EMBL/GenBank/DDBJ whole genome shotgun (WGS) entry which is preliminary data.</text>
</comment>
<evidence type="ECO:0000313" key="2">
    <source>
        <dbReference type="EMBL" id="RLE07882.1"/>
    </source>
</evidence>
<dbReference type="Proteomes" id="UP000279422">
    <property type="component" value="Unassembled WGS sequence"/>
</dbReference>
<keyword evidence="1" id="KW-0812">Transmembrane</keyword>
<evidence type="ECO:0000313" key="3">
    <source>
        <dbReference type="Proteomes" id="UP000279422"/>
    </source>
</evidence>
<protein>
    <submittedName>
        <fullName evidence="2">Alkaline shock response membrane anchor protein AmaP</fullName>
    </submittedName>
</protein>
<accession>A0A497E263</accession>
<gene>
    <name evidence="2" type="primary">amaP</name>
    <name evidence="2" type="ORF">DRJ00_07310</name>
</gene>
<reference evidence="2 3" key="1">
    <citation type="submission" date="2018-06" db="EMBL/GenBank/DDBJ databases">
        <title>Extensive metabolic versatility and redundancy in microbially diverse, dynamic hydrothermal sediments.</title>
        <authorList>
            <person name="Dombrowski N."/>
            <person name="Teske A."/>
            <person name="Baker B.J."/>
        </authorList>
    </citation>
    <scope>NUCLEOTIDE SEQUENCE [LARGE SCALE GENOMIC DNA]</scope>
    <source>
        <strain evidence="2">B47_G16</strain>
    </source>
</reference>
<keyword evidence="1" id="KW-1133">Transmembrane helix</keyword>
<dbReference type="NCBIfam" id="NF033218">
    <property type="entry name" value="anchor_AmaP"/>
    <property type="match status" value="1"/>
</dbReference>